<gene>
    <name evidence="1" type="ORF">LWI28_014231</name>
</gene>
<keyword evidence="2" id="KW-1185">Reference proteome</keyword>
<sequence>MFCADSNLGLRELFCLGPRTQKTWMSIMARVFPFHTDLSVSQKPHANSIRYFHFGSVCKDLAWCIWFL</sequence>
<reference evidence="1" key="1">
    <citation type="journal article" date="2022" name="Plant J.">
        <title>Strategies of tolerance reflected in two North American maple genomes.</title>
        <authorList>
            <person name="McEvoy S.L."/>
            <person name="Sezen U.U."/>
            <person name="Trouern-Trend A."/>
            <person name="McMahon S.M."/>
            <person name="Schaberg P.G."/>
            <person name="Yang J."/>
            <person name="Wegrzyn J.L."/>
            <person name="Swenson N.G."/>
        </authorList>
    </citation>
    <scope>NUCLEOTIDE SEQUENCE</scope>
    <source>
        <strain evidence="1">91603</strain>
    </source>
</reference>
<name>A0AAD5NUL4_ACENE</name>
<dbReference type="Proteomes" id="UP001064489">
    <property type="component" value="Chromosome 4"/>
</dbReference>
<dbReference type="EMBL" id="JAJSOW010000101">
    <property type="protein sequence ID" value="KAI9181358.1"/>
    <property type="molecule type" value="Genomic_DNA"/>
</dbReference>
<organism evidence="1 2">
    <name type="scientific">Acer negundo</name>
    <name type="common">Box elder</name>
    <dbReference type="NCBI Taxonomy" id="4023"/>
    <lineage>
        <taxon>Eukaryota</taxon>
        <taxon>Viridiplantae</taxon>
        <taxon>Streptophyta</taxon>
        <taxon>Embryophyta</taxon>
        <taxon>Tracheophyta</taxon>
        <taxon>Spermatophyta</taxon>
        <taxon>Magnoliopsida</taxon>
        <taxon>eudicotyledons</taxon>
        <taxon>Gunneridae</taxon>
        <taxon>Pentapetalae</taxon>
        <taxon>rosids</taxon>
        <taxon>malvids</taxon>
        <taxon>Sapindales</taxon>
        <taxon>Sapindaceae</taxon>
        <taxon>Hippocastanoideae</taxon>
        <taxon>Acereae</taxon>
        <taxon>Acer</taxon>
    </lineage>
</organism>
<comment type="caution">
    <text evidence="1">The sequence shown here is derived from an EMBL/GenBank/DDBJ whole genome shotgun (WGS) entry which is preliminary data.</text>
</comment>
<accession>A0AAD5NUL4</accession>
<evidence type="ECO:0000313" key="2">
    <source>
        <dbReference type="Proteomes" id="UP001064489"/>
    </source>
</evidence>
<protein>
    <submittedName>
        <fullName evidence="1">Uncharacterized protein</fullName>
    </submittedName>
</protein>
<reference evidence="1" key="2">
    <citation type="submission" date="2023-02" db="EMBL/GenBank/DDBJ databases">
        <authorList>
            <person name="Swenson N.G."/>
            <person name="Wegrzyn J.L."/>
            <person name="Mcevoy S.L."/>
        </authorList>
    </citation>
    <scope>NUCLEOTIDE SEQUENCE</scope>
    <source>
        <strain evidence="1">91603</strain>
        <tissue evidence="1">Leaf</tissue>
    </source>
</reference>
<dbReference type="AlphaFoldDB" id="A0AAD5NUL4"/>
<proteinExistence type="predicted"/>
<evidence type="ECO:0000313" key="1">
    <source>
        <dbReference type="EMBL" id="KAI9181358.1"/>
    </source>
</evidence>